<dbReference type="Proteomes" id="UP000319731">
    <property type="component" value="Unassembled WGS sequence"/>
</dbReference>
<dbReference type="STRING" id="1806994.A0A507CII2"/>
<dbReference type="PRINTS" id="PR00111">
    <property type="entry name" value="ABHYDROLASE"/>
</dbReference>
<comment type="similarity">
    <text evidence="1">Belongs to the AB hydrolase superfamily.</text>
</comment>
<dbReference type="InterPro" id="IPR029058">
    <property type="entry name" value="AB_hydrolase_fold"/>
</dbReference>
<feature type="domain" description="AB hydrolase-1" evidence="3">
    <location>
        <begin position="105"/>
        <end position="344"/>
    </location>
</feature>
<evidence type="ECO:0000256" key="1">
    <source>
        <dbReference type="ARBA" id="ARBA00008645"/>
    </source>
</evidence>
<dbReference type="RefSeq" id="XP_031027731.1">
    <property type="nucleotide sequence ID" value="XM_031166326.1"/>
</dbReference>
<keyword evidence="2" id="KW-0378">Hydrolase</keyword>
<name>A0A507CII2_9FUNG</name>
<gene>
    <name evidence="4" type="ORF">SmJEL517_g00397</name>
</gene>
<dbReference type="GeneID" id="42001623"/>
<evidence type="ECO:0000313" key="4">
    <source>
        <dbReference type="EMBL" id="TPX38016.1"/>
    </source>
</evidence>
<sequence length="358" mass="40142">MRDVEEVRSKITQDASKNGQISSVTVTRNRWVIEPTRSKSSIAADLALNIARLRTIQYNFLLEAGWGMRRSLLSTVAHLSPVELSFRLSTKKSNLESRSTPYIEPFVILHGLLGSSRNWGSLSSKLAETYQTPVYAVDLRNHGESPHSPIHDLNAMSADIRHFTESHSLPRVSVIGHSMGAKTAMLFALQHPKLVARLVIVDASPLRQEPKSEIDWIERYMVGLEKVMEAKVTSNQAAEAIMLPFAPNVAIRKFLLTNLKRESDPFPSLHLRPNLPVLKQYLTKAISEFPVAIGDAEYTGPTLLIVGTKSKFVNPATYPTIRKYFPNLTVREIDAGHWVQAEKPNEFLQAVDDWISPK</sequence>
<dbReference type="SUPFAM" id="SSF53474">
    <property type="entry name" value="alpha/beta-Hydrolases"/>
    <property type="match status" value="1"/>
</dbReference>
<evidence type="ECO:0000259" key="3">
    <source>
        <dbReference type="Pfam" id="PF00561"/>
    </source>
</evidence>
<dbReference type="Pfam" id="PF00561">
    <property type="entry name" value="Abhydrolase_1"/>
    <property type="match status" value="1"/>
</dbReference>
<proteinExistence type="inferred from homology"/>
<dbReference type="PANTHER" id="PTHR46118:SF4">
    <property type="entry name" value="PROTEIN ABHD11"/>
    <property type="match status" value="1"/>
</dbReference>
<protein>
    <recommendedName>
        <fullName evidence="3">AB hydrolase-1 domain-containing protein</fullName>
    </recommendedName>
</protein>
<dbReference type="EMBL" id="QEAO01000001">
    <property type="protein sequence ID" value="TPX38016.1"/>
    <property type="molecule type" value="Genomic_DNA"/>
</dbReference>
<comment type="caution">
    <text evidence="4">The sequence shown here is derived from an EMBL/GenBank/DDBJ whole genome shotgun (WGS) entry which is preliminary data.</text>
</comment>
<dbReference type="GO" id="GO:0005739">
    <property type="term" value="C:mitochondrion"/>
    <property type="evidence" value="ECO:0007669"/>
    <property type="project" value="TreeGrafter"/>
</dbReference>
<dbReference type="PANTHER" id="PTHR46118">
    <property type="entry name" value="PROTEIN ABHD11"/>
    <property type="match status" value="1"/>
</dbReference>
<accession>A0A507CII2</accession>
<evidence type="ECO:0000256" key="2">
    <source>
        <dbReference type="ARBA" id="ARBA00022801"/>
    </source>
</evidence>
<dbReference type="Gene3D" id="3.40.50.1820">
    <property type="entry name" value="alpha/beta hydrolase"/>
    <property type="match status" value="1"/>
</dbReference>
<dbReference type="AlphaFoldDB" id="A0A507CII2"/>
<dbReference type="OrthoDB" id="8119704at2759"/>
<organism evidence="4 5">
    <name type="scientific">Synchytrium microbalum</name>
    <dbReference type="NCBI Taxonomy" id="1806994"/>
    <lineage>
        <taxon>Eukaryota</taxon>
        <taxon>Fungi</taxon>
        <taxon>Fungi incertae sedis</taxon>
        <taxon>Chytridiomycota</taxon>
        <taxon>Chytridiomycota incertae sedis</taxon>
        <taxon>Chytridiomycetes</taxon>
        <taxon>Synchytriales</taxon>
        <taxon>Synchytriaceae</taxon>
        <taxon>Synchytrium</taxon>
    </lineage>
</organism>
<reference evidence="4 5" key="1">
    <citation type="journal article" date="2019" name="Sci. Rep.">
        <title>Comparative genomics of chytrid fungi reveal insights into the obligate biotrophic and pathogenic lifestyle of Synchytrium endobioticum.</title>
        <authorList>
            <person name="van de Vossenberg B.T.L.H."/>
            <person name="Warris S."/>
            <person name="Nguyen H.D.T."/>
            <person name="van Gent-Pelzer M.P.E."/>
            <person name="Joly D.L."/>
            <person name="van de Geest H.C."/>
            <person name="Bonants P.J.M."/>
            <person name="Smith D.S."/>
            <person name="Levesque C.A."/>
            <person name="van der Lee T.A.J."/>
        </authorList>
    </citation>
    <scope>NUCLEOTIDE SEQUENCE [LARGE SCALE GENOMIC DNA]</scope>
    <source>
        <strain evidence="4 5">JEL517</strain>
    </source>
</reference>
<dbReference type="InterPro" id="IPR000073">
    <property type="entry name" value="AB_hydrolase_1"/>
</dbReference>
<keyword evidence="5" id="KW-1185">Reference proteome</keyword>
<evidence type="ECO:0000313" key="5">
    <source>
        <dbReference type="Proteomes" id="UP000319731"/>
    </source>
</evidence>
<dbReference type="GO" id="GO:0052689">
    <property type="term" value="F:carboxylic ester hydrolase activity"/>
    <property type="evidence" value="ECO:0007669"/>
    <property type="project" value="TreeGrafter"/>
</dbReference>